<accession>A0AAV6P630</accession>
<reference evidence="1 2" key="1">
    <citation type="journal article" date="2021" name="Hortic Res">
        <title>The domestication of Cucurbita argyrosperma as revealed by the genome of its wild relative.</title>
        <authorList>
            <person name="Barrera-Redondo J."/>
            <person name="Sanchez-de la Vega G."/>
            <person name="Aguirre-Liguori J.A."/>
            <person name="Castellanos-Morales G."/>
            <person name="Gutierrez-Guerrero Y.T."/>
            <person name="Aguirre-Dugua X."/>
            <person name="Aguirre-Planter E."/>
            <person name="Tenaillon M.I."/>
            <person name="Lira-Saade R."/>
            <person name="Eguiarte L.E."/>
        </authorList>
    </citation>
    <scope>NUCLEOTIDE SEQUENCE [LARGE SCALE GENOMIC DNA]</scope>
    <source>
        <strain evidence="1">JBR-2021</strain>
    </source>
</reference>
<feature type="non-terminal residue" evidence="1">
    <location>
        <position position="1"/>
    </location>
</feature>
<gene>
    <name evidence="1" type="ORF">SDJN03_00664</name>
</gene>
<keyword evidence="2" id="KW-1185">Reference proteome</keyword>
<comment type="caution">
    <text evidence="1">The sequence shown here is derived from an EMBL/GenBank/DDBJ whole genome shotgun (WGS) entry which is preliminary data.</text>
</comment>
<dbReference type="Proteomes" id="UP000685013">
    <property type="component" value="Chromosome 1"/>
</dbReference>
<evidence type="ECO:0000313" key="2">
    <source>
        <dbReference type="Proteomes" id="UP000685013"/>
    </source>
</evidence>
<organism evidence="1 2">
    <name type="scientific">Cucurbita argyrosperma subsp. sororia</name>
    <dbReference type="NCBI Taxonomy" id="37648"/>
    <lineage>
        <taxon>Eukaryota</taxon>
        <taxon>Viridiplantae</taxon>
        <taxon>Streptophyta</taxon>
        <taxon>Embryophyta</taxon>
        <taxon>Tracheophyta</taxon>
        <taxon>Spermatophyta</taxon>
        <taxon>Magnoliopsida</taxon>
        <taxon>eudicotyledons</taxon>
        <taxon>Gunneridae</taxon>
        <taxon>Pentapetalae</taxon>
        <taxon>rosids</taxon>
        <taxon>fabids</taxon>
        <taxon>Cucurbitales</taxon>
        <taxon>Cucurbitaceae</taxon>
        <taxon>Cucurbiteae</taxon>
        <taxon>Cucurbita</taxon>
    </lineage>
</organism>
<name>A0AAV6P630_9ROSI</name>
<sequence length="97" mass="10784">MVYLTHNPSLSLLSNLSLRCSLLWELKTWYGGRNGTIKDMVVRRSLSSASAIMSEAQEQVGGCWMRTRGLEAARVRGLGRGWSANGLWCLLRVGSRV</sequence>
<dbReference type="EMBL" id="JAGKQH010000001">
    <property type="protein sequence ID" value="KAG6607322.1"/>
    <property type="molecule type" value="Genomic_DNA"/>
</dbReference>
<evidence type="ECO:0000313" key="1">
    <source>
        <dbReference type="EMBL" id="KAG6607322.1"/>
    </source>
</evidence>
<dbReference type="AlphaFoldDB" id="A0AAV6P630"/>
<proteinExistence type="predicted"/>
<protein>
    <submittedName>
        <fullName evidence="1">Uncharacterized protein</fullName>
    </submittedName>
</protein>